<keyword evidence="1" id="KW-0812">Transmembrane</keyword>
<feature type="transmembrane region" description="Helical" evidence="1">
    <location>
        <begin position="21"/>
        <end position="41"/>
    </location>
</feature>
<evidence type="ECO:0000313" key="2">
    <source>
        <dbReference type="EMBL" id="TMS39307.1"/>
    </source>
</evidence>
<keyword evidence="1" id="KW-0472">Membrane</keyword>
<accession>A0A4U8V4Z0</accession>
<sequence>MPKQVRLDLLIKAKVSFFRNVLIRQLSSAPMVYSFLAHLWLAELLKSDNVTFAVLDRNLKNSIEAKLKAEKTTEYSTCFSGFAMGIIVIGLISCSMVILF</sequence>
<evidence type="ECO:0000313" key="3">
    <source>
        <dbReference type="Proteomes" id="UP000298663"/>
    </source>
</evidence>
<dbReference type="Proteomes" id="UP000298663">
    <property type="component" value="Chromosome X"/>
</dbReference>
<organism evidence="2 3">
    <name type="scientific">Steinernema carpocapsae</name>
    <name type="common">Entomopathogenic nematode</name>
    <dbReference type="NCBI Taxonomy" id="34508"/>
    <lineage>
        <taxon>Eukaryota</taxon>
        <taxon>Metazoa</taxon>
        <taxon>Ecdysozoa</taxon>
        <taxon>Nematoda</taxon>
        <taxon>Chromadorea</taxon>
        <taxon>Rhabditida</taxon>
        <taxon>Tylenchina</taxon>
        <taxon>Panagrolaimomorpha</taxon>
        <taxon>Strongyloidoidea</taxon>
        <taxon>Steinernematidae</taxon>
        <taxon>Steinernema</taxon>
    </lineage>
</organism>
<reference evidence="2 3" key="1">
    <citation type="journal article" date="2015" name="Genome Biol.">
        <title>Comparative genomics of Steinernema reveals deeply conserved gene regulatory networks.</title>
        <authorList>
            <person name="Dillman A.R."/>
            <person name="Macchietto M."/>
            <person name="Porter C.F."/>
            <person name="Rogers A."/>
            <person name="Williams B."/>
            <person name="Antoshechkin I."/>
            <person name="Lee M.M."/>
            <person name="Goodwin Z."/>
            <person name="Lu X."/>
            <person name="Lewis E.E."/>
            <person name="Goodrich-Blair H."/>
            <person name="Stock S.P."/>
            <person name="Adams B.J."/>
            <person name="Sternberg P.W."/>
            <person name="Mortazavi A."/>
        </authorList>
    </citation>
    <scope>NUCLEOTIDE SEQUENCE [LARGE SCALE GENOMIC DNA]</scope>
    <source>
        <strain evidence="2 3">ALL</strain>
    </source>
</reference>
<feature type="transmembrane region" description="Helical" evidence="1">
    <location>
        <begin position="79"/>
        <end position="99"/>
    </location>
</feature>
<proteinExistence type="predicted"/>
<comment type="caution">
    <text evidence="2">The sequence shown here is derived from an EMBL/GenBank/DDBJ whole genome shotgun (WGS) entry which is preliminary data.</text>
</comment>
<name>A0A4U8V4Z0_STECR</name>
<evidence type="ECO:0000256" key="1">
    <source>
        <dbReference type="SAM" id="Phobius"/>
    </source>
</evidence>
<keyword evidence="1" id="KW-1133">Transmembrane helix</keyword>
<reference evidence="2 3" key="2">
    <citation type="journal article" date="2019" name="G3 (Bethesda)">
        <title>Hybrid Assembly of the Genome of the Entomopathogenic Nematode Steinernema carpocapsae Identifies the X-Chromosome.</title>
        <authorList>
            <person name="Serra L."/>
            <person name="Macchietto M."/>
            <person name="Macias-Munoz A."/>
            <person name="McGill C.J."/>
            <person name="Rodriguez I.M."/>
            <person name="Rodriguez B."/>
            <person name="Murad R."/>
            <person name="Mortazavi A."/>
        </authorList>
    </citation>
    <scope>NUCLEOTIDE SEQUENCE [LARGE SCALE GENOMIC DNA]</scope>
    <source>
        <strain evidence="2 3">ALL</strain>
    </source>
</reference>
<protein>
    <submittedName>
        <fullName evidence="2">Uncharacterized protein</fullName>
    </submittedName>
</protein>
<gene>
    <name evidence="2" type="ORF">L596_005855</name>
</gene>
<dbReference type="AlphaFoldDB" id="A0A4U8V4Z0"/>
<dbReference type="EMBL" id="CM016762">
    <property type="protein sequence ID" value="TMS39307.1"/>
    <property type="molecule type" value="Genomic_DNA"/>
</dbReference>
<dbReference type="EMBL" id="AZBU02000001">
    <property type="protein sequence ID" value="TMS39307.1"/>
    <property type="molecule type" value="Genomic_DNA"/>
</dbReference>
<keyword evidence="3" id="KW-1185">Reference proteome</keyword>